<sequence>VKWQGKKYEVDVDTTQPGEEFKMQLYSLTGVAPDRQKVLIKGGQVKDDTDMSKLGLKENQILMMMGTVGELPKPPSQPVKFVEDMSENEVAQALQIPAGLTNLGNTCYMNASLQCLKAVPQLRDALDRSMGLNAAAGQADVRKNMITSLGRLFTQLSESGDGVPPFVFLQLLRQVFPKFGEQDPQAGGFRQQDAEEFWNEMLTSLDQVLKLDNSEQSVVGQYMSGRMATTWKTDEAPDEEPVVHHEKFRKVDCHIDKSVNYLSQGIAKGLEQVIEKNSETLGRNADYKATSRIERLPEYLTVVYNRFFWKASESIDAKIVKSVKFPLDLDMTEFCTSELQRKMKPARDYLRALDDKKARERKLAKRAANDDVSEAKGDNAGTAEAQASSSAEPKLPDFEVDASLKEDVGCNPSGIYELIGVVTHIGRTANSGHYMAWVRKEKGVGGSDPTGKGVPDTQHWWYKFDDDQVSMVTDDEILRLCGGGDWHTAYVTLYRAKKLE</sequence>
<dbReference type="SUPFAM" id="SSF54001">
    <property type="entry name" value="Cysteine proteinases"/>
    <property type="match status" value="1"/>
</dbReference>
<evidence type="ECO:0000256" key="1">
    <source>
        <dbReference type="ARBA" id="ARBA00000707"/>
    </source>
</evidence>
<comment type="catalytic activity">
    <reaction evidence="1 6">
        <text>Thiol-dependent hydrolysis of ester, thioester, amide, peptide and isopeptide bonds formed by the C-terminal Gly of ubiquitin (a 76-residue protein attached to proteins as an intracellular targeting signal).</text>
        <dbReference type="EC" id="3.4.19.12"/>
    </reaction>
</comment>
<evidence type="ECO:0000259" key="9">
    <source>
        <dbReference type="PROSITE" id="PS50235"/>
    </source>
</evidence>
<evidence type="ECO:0000313" key="10">
    <source>
        <dbReference type="EMBL" id="KAJ2808277.1"/>
    </source>
</evidence>
<feature type="non-terminal residue" evidence="10">
    <location>
        <position position="1"/>
    </location>
</feature>
<dbReference type="GO" id="GO:0004843">
    <property type="term" value="F:cysteine-type deubiquitinase activity"/>
    <property type="evidence" value="ECO:0007669"/>
    <property type="project" value="UniProtKB-UniRule"/>
</dbReference>
<gene>
    <name evidence="10" type="primary">UBP6</name>
    <name evidence="10" type="ORF">H4R20_000941</name>
</gene>
<feature type="region of interest" description="Disordered" evidence="7">
    <location>
        <begin position="361"/>
        <end position="393"/>
    </location>
</feature>
<proteinExistence type="inferred from homology"/>
<dbReference type="GO" id="GO:0061136">
    <property type="term" value="P:regulation of proteasomal protein catabolic process"/>
    <property type="evidence" value="ECO:0007669"/>
    <property type="project" value="TreeGrafter"/>
</dbReference>
<dbReference type="InterPro" id="IPR001394">
    <property type="entry name" value="Peptidase_C19_UCH"/>
</dbReference>
<evidence type="ECO:0000256" key="7">
    <source>
        <dbReference type="SAM" id="MobiDB-lite"/>
    </source>
</evidence>
<dbReference type="GO" id="GO:0016579">
    <property type="term" value="P:protein deubiquitination"/>
    <property type="evidence" value="ECO:0007669"/>
    <property type="project" value="InterPro"/>
</dbReference>
<dbReference type="SMART" id="SM00213">
    <property type="entry name" value="UBQ"/>
    <property type="match status" value="1"/>
</dbReference>
<dbReference type="InterPro" id="IPR018200">
    <property type="entry name" value="USP_CS"/>
</dbReference>
<evidence type="ECO:0000256" key="4">
    <source>
        <dbReference type="ARBA" id="ARBA00022801"/>
    </source>
</evidence>
<feature type="domain" description="Ubiquitin-like" evidence="8">
    <location>
        <begin position="4"/>
        <end position="65"/>
    </location>
</feature>
<organism evidence="10 11">
    <name type="scientific">Coemansia guatemalensis</name>
    <dbReference type="NCBI Taxonomy" id="2761395"/>
    <lineage>
        <taxon>Eukaryota</taxon>
        <taxon>Fungi</taxon>
        <taxon>Fungi incertae sedis</taxon>
        <taxon>Zoopagomycota</taxon>
        <taxon>Kickxellomycotina</taxon>
        <taxon>Kickxellomycetes</taxon>
        <taxon>Kickxellales</taxon>
        <taxon>Kickxellaceae</taxon>
        <taxon>Coemansia</taxon>
    </lineage>
</organism>
<accession>A0A9W8LV02</accession>
<dbReference type="PANTHER" id="PTHR43982:SF1">
    <property type="entry name" value="UBIQUITIN CARBOXYL-TERMINAL HYDROLASE 14"/>
    <property type="match status" value="1"/>
</dbReference>
<dbReference type="Pfam" id="PF00240">
    <property type="entry name" value="ubiquitin"/>
    <property type="match status" value="1"/>
</dbReference>
<evidence type="ECO:0000256" key="2">
    <source>
        <dbReference type="ARBA" id="ARBA00022670"/>
    </source>
</evidence>
<dbReference type="EC" id="3.4.19.12" evidence="6"/>
<name>A0A9W8LV02_9FUNG</name>
<dbReference type="InterPro" id="IPR028889">
    <property type="entry name" value="USP"/>
</dbReference>
<keyword evidence="2 6" id="KW-0645">Protease</keyword>
<dbReference type="EMBL" id="JANBUO010000057">
    <property type="protein sequence ID" value="KAJ2808277.1"/>
    <property type="molecule type" value="Genomic_DNA"/>
</dbReference>
<protein>
    <recommendedName>
        <fullName evidence="6">Ubiquitin carboxyl-terminal hydrolase</fullName>
        <ecNumber evidence="6">3.4.19.12</ecNumber>
    </recommendedName>
</protein>
<dbReference type="SUPFAM" id="SSF54236">
    <property type="entry name" value="Ubiquitin-like"/>
    <property type="match status" value="1"/>
</dbReference>
<dbReference type="Gene3D" id="3.90.70.10">
    <property type="entry name" value="Cysteine proteinases"/>
    <property type="match status" value="1"/>
</dbReference>
<dbReference type="GO" id="GO:0043161">
    <property type="term" value="P:proteasome-mediated ubiquitin-dependent protein catabolic process"/>
    <property type="evidence" value="ECO:0007669"/>
    <property type="project" value="InterPro"/>
</dbReference>
<dbReference type="Gene3D" id="3.10.20.90">
    <property type="entry name" value="Phosphatidylinositol 3-kinase Catalytic Subunit, Chain A, domain 1"/>
    <property type="match status" value="1"/>
</dbReference>
<dbReference type="PROSITE" id="PS50235">
    <property type="entry name" value="USP_3"/>
    <property type="match status" value="1"/>
</dbReference>
<dbReference type="GO" id="GO:0070628">
    <property type="term" value="F:proteasome binding"/>
    <property type="evidence" value="ECO:0007669"/>
    <property type="project" value="TreeGrafter"/>
</dbReference>
<reference evidence="10" key="1">
    <citation type="submission" date="2022-07" db="EMBL/GenBank/DDBJ databases">
        <title>Phylogenomic reconstructions and comparative analyses of Kickxellomycotina fungi.</title>
        <authorList>
            <person name="Reynolds N.K."/>
            <person name="Stajich J.E."/>
            <person name="Barry K."/>
            <person name="Grigoriev I.V."/>
            <person name="Crous P."/>
            <person name="Smith M.E."/>
        </authorList>
    </citation>
    <scope>NUCLEOTIDE SEQUENCE</scope>
    <source>
        <strain evidence="10">NRRL 1565</strain>
    </source>
</reference>
<dbReference type="InterPro" id="IPR019954">
    <property type="entry name" value="Ubiquitin_CS"/>
</dbReference>
<evidence type="ECO:0000313" key="11">
    <source>
        <dbReference type="Proteomes" id="UP001140094"/>
    </source>
</evidence>
<keyword evidence="5 6" id="KW-0788">Thiol protease</keyword>
<dbReference type="Proteomes" id="UP001140094">
    <property type="component" value="Unassembled WGS sequence"/>
</dbReference>
<dbReference type="InterPro" id="IPR029071">
    <property type="entry name" value="Ubiquitin-like_domsf"/>
</dbReference>
<comment type="caution">
    <text evidence="10">The sequence shown here is derived from an EMBL/GenBank/DDBJ whole genome shotgun (WGS) entry which is preliminary data.</text>
</comment>
<dbReference type="Pfam" id="PF00443">
    <property type="entry name" value="UCH"/>
    <property type="match status" value="1"/>
</dbReference>
<evidence type="ECO:0000256" key="6">
    <source>
        <dbReference type="RuleBase" id="RU366025"/>
    </source>
</evidence>
<dbReference type="AlphaFoldDB" id="A0A9W8LV02"/>
<dbReference type="InterPro" id="IPR038765">
    <property type="entry name" value="Papain-like_cys_pep_sf"/>
</dbReference>
<keyword evidence="3 6" id="KW-0833">Ubl conjugation pathway</keyword>
<feature type="compositionally biased region" description="Basic and acidic residues" evidence="7">
    <location>
        <begin position="367"/>
        <end position="377"/>
    </location>
</feature>
<dbReference type="PROSITE" id="PS00972">
    <property type="entry name" value="USP_1"/>
    <property type="match status" value="1"/>
</dbReference>
<dbReference type="PROSITE" id="PS00973">
    <property type="entry name" value="USP_2"/>
    <property type="match status" value="1"/>
</dbReference>
<dbReference type="CDD" id="cd02657">
    <property type="entry name" value="Peptidase_C19A"/>
    <property type="match status" value="1"/>
</dbReference>
<dbReference type="InterPro" id="IPR000626">
    <property type="entry name" value="Ubiquitin-like_dom"/>
</dbReference>
<evidence type="ECO:0000256" key="3">
    <source>
        <dbReference type="ARBA" id="ARBA00022786"/>
    </source>
</evidence>
<keyword evidence="11" id="KW-1185">Reference proteome</keyword>
<keyword evidence="4 6" id="KW-0378">Hydrolase</keyword>
<evidence type="ECO:0000259" key="8">
    <source>
        <dbReference type="PROSITE" id="PS50053"/>
    </source>
</evidence>
<feature type="domain" description="USP" evidence="9">
    <location>
        <begin position="98"/>
        <end position="497"/>
    </location>
</feature>
<comment type="similarity">
    <text evidence="6">Belongs to the peptidase C19 family.</text>
</comment>
<dbReference type="OrthoDB" id="333239at2759"/>
<dbReference type="CDD" id="cd16104">
    <property type="entry name" value="Ubl_USP14_like"/>
    <property type="match status" value="1"/>
</dbReference>
<dbReference type="PROSITE" id="PS50053">
    <property type="entry name" value="UBIQUITIN_2"/>
    <property type="match status" value="1"/>
</dbReference>
<dbReference type="PROSITE" id="PS00299">
    <property type="entry name" value="UBIQUITIN_1"/>
    <property type="match status" value="1"/>
</dbReference>
<dbReference type="InterPro" id="IPR044635">
    <property type="entry name" value="UBP14-like"/>
</dbReference>
<evidence type="ECO:0000256" key="5">
    <source>
        <dbReference type="ARBA" id="ARBA00022807"/>
    </source>
</evidence>
<dbReference type="PANTHER" id="PTHR43982">
    <property type="entry name" value="UBIQUITIN CARBOXYL-TERMINAL HYDROLASE"/>
    <property type="match status" value="1"/>
</dbReference>